<dbReference type="GO" id="GO:0005737">
    <property type="term" value="C:cytoplasm"/>
    <property type="evidence" value="ECO:0007669"/>
    <property type="project" value="TreeGrafter"/>
</dbReference>
<dbReference type="Pfam" id="PF01248">
    <property type="entry name" value="Ribosomal_L7Ae"/>
    <property type="match status" value="1"/>
</dbReference>
<evidence type="ECO:0000259" key="2">
    <source>
        <dbReference type="Pfam" id="PF01248"/>
    </source>
</evidence>
<dbReference type="Proteomes" id="UP001249851">
    <property type="component" value="Unassembled WGS sequence"/>
</dbReference>
<dbReference type="InterPro" id="IPR004038">
    <property type="entry name" value="Ribosomal_eL8/eL30/eS12/Gad45"/>
</dbReference>
<organism evidence="3 4">
    <name type="scientific">Acropora cervicornis</name>
    <name type="common">Staghorn coral</name>
    <dbReference type="NCBI Taxonomy" id="6130"/>
    <lineage>
        <taxon>Eukaryota</taxon>
        <taxon>Metazoa</taxon>
        <taxon>Cnidaria</taxon>
        <taxon>Anthozoa</taxon>
        <taxon>Hexacorallia</taxon>
        <taxon>Scleractinia</taxon>
        <taxon>Astrocoeniina</taxon>
        <taxon>Acroporidae</taxon>
        <taxon>Acropora</taxon>
    </lineage>
</organism>
<dbReference type="AlphaFoldDB" id="A0AAD9PVW1"/>
<sequence length="152" mass="17256">MTHDQTIENETEEFHGEEMGDMVQRLKVRRALQEVLHQSQLQGNLVLGVHEAANELAVGEDAIRLCLLVENPHADPGIQVHCRLIEAYCWEWAIPVIKVNNSRKLWEMTEHQETLREPLHCVLVKNLVAEVNPVSTVLEFARGAPAPMLNII</sequence>
<evidence type="ECO:0000256" key="1">
    <source>
        <dbReference type="ARBA" id="ARBA00007361"/>
    </source>
</evidence>
<evidence type="ECO:0000313" key="3">
    <source>
        <dbReference type="EMBL" id="KAK2550031.1"/>
    </source>
</evidence>
<gene>
    <name evidence="3" type="ORF">P5673_029345</name>
</gene>
<dbReference type="GO" id="GO:0051726">
    <property type="term" value="P:regulation of cell cycle"/>
    <property type="evidence" value="ECO:0007669"/>
    <property type="project" value="InterPro"/>
</dbReference>
<comment type="caution">
    <text evidence="3">The sequence shown here is derived from an EMBL/GenBank/DDBJ whole genome shotgun (WGS) entry which is preliminary data.</text>
</comment>
<reference evidence="3" key="1">
    <citation type="journal article" date="2023" name="G3 (Bethesda)">
        <title>Whole genome assembly and annotation of the endangered Caribbean coral Acropora cervicornis.</title>
        <authorList>
            <person name="Selwyn J.D."/>
            <person name="Vollmer S.V."/>
        </authorList>
    </citation>
    <scope>NUCLEOTIDE SEQUENCE</scope>
    <source>
        <strain evidence="3">K2</strain>
    </source>
</reference>
<name>A0AAD9PVW1_ACRCE</name>
<comment type="similarity">
    <text evidence="1">Belongs to the GADD45 family.</text>
</comment>
<keyword evidence="4" id="KW-1185">Reference proteome</keyword>
<dbReference type="InterPro" id="IPR024824">
    <property type="entry name" value="GADD45"/>
</dbReference>
<proteinExistence type="inferred from homology"/>
<dbReference type="InterPro" id="IPR029064">
    <property type="entry name" value="Ribosomal_eL30-like_sf"/>
</dbReference>
<dbReference type="PANTHER" id="PTHR10411">
    <property type="entry name" value="GROWTH ARREST AND DNA DAMAGE-INDUCIBLE PROTEIN GADD45"/>
    <property type="match status" value="1"/>
</dbReference>
<dbReference type="GO" id="GO:0005634">
    <property type="term" value="C:nucleus"/>
    <property type="evidence" value="ECO:0007669"/>
    <property type="project" value="InterPro"/>
</dbReference>
<reference evidence="3" key="2">
    <citation type="journal article" date="2023" name="Science">
        <title>Genomic signatures of disease resistance in endangered staghorn corals.</title>
        <authorList>
            <person name="Vollmer S.V."/>
            <person name="Selwyn J.D."/>
            <person name="Despard B.A."/>
            <person name="Roesel C.L."/>
        </authorList>
    </citation>
    <scope>NUCLEOTIDE SEQUENCE</scope>
    <source>
        <strain evidence="3">K2</strain>
    </source>
</reference>
<feature type="domain" description="Ribosomal protein eL8/eL30/eS12/Gadd45" evidence="2">
    <location>
        <begin position="31"/>
        <end position="106"/>
    </location>
</feature>
<dbReference type="EMBL" id="JARQWQ010000116">
    <property type="protein sequence ID" value="KAK2550031.1"/>
    <property type="molecule type" value="Genomic_DNA"/>
</dbReference>
<accession>A0AAD9PVW1</accession>
<dbReference type="Gene3D" id="3.30.1330.30">
    <property type="match status" value="1"/>
</dbReference>
<dbReference type="SUPFAM" id="SSF55315">
    <property type="entry name" value="L30e-like"/>
    <property type="match status" value="1"/>
</dbReference>
<protein>
    <submittedName>
        <fullName evidence="3">Growth arrest and DNA damage-inducible protein GADD45 alpha</fullName>
    </submittedName>
</protein>
<evidence type="ECO:0000313" key="4">
    <source>
        <dbReference type="Proteomes" id="UP001249851"/>
    </source>
</evidence>
<dbReference type="PANTHER" id="PTHR10411:SF8">
    <property type="entry name" value="FI09246P"/>
    <property type="match status" value="1"/>
</dbReference>